<name>A0A644XP01_9ZZZZ</name>
<gene>
    <name evidence="2" type="ORF">SDC9_64269</name>
</gene>
<feature type="transmembrane region" description="Helical" evidence="1">
    <location>
        <begin position="57"/>
        <end position="78"/>
    </location>
</feature>
<keyword evidence="1" id="KW-0472">Membrane</keyword>
<feature type="transmembrane region" description="Helical" evidence="1">
    <location>
        <begin position="120"/>
        <end position="138"/>
    </location>
</feature>
<feature type="transmembrane region" description="Helical" evidence="1">
    <location>
        <begin position="90"/>
        <end position="108"/>
    </location>
</feature>
<evidence type="ECO:0000256" key="1">
    <source>
        <dbReference type="SAM" id="Phobius"/>
    </source>
</evidence>
<accession>A0A644XP01</accession>
<proteinExistence type="predicted"/>
<keyword evidence="1" id="KW-1133">Transmembrane helix</keyword>
<keyword evidence="1" id="KW-0812">Transmembrane</keyword>
<protein>
    <submittedName>
        <fullName evidence="2">Uncharacterized protein</fullName>
    </submittedName>
</protein>
<dbReference type="AlphaFoldDB" id="A0A644XP01"/>
<comment type="caution">
    <text evidence="2">The sequence shown here is derived from an EMBL/GenBank/DDBJ whole genome shotgun (WGS) entry which is preliminary data.</text>
</comment>
<evidence type="ECO:0000313" key="2">
    <source>
        <dbReference type="EMBL" id="MPM17869.1"/>
    </source>
</evidence>
<dbReference type="EMBL" id="VSSQ01002876">
    <property type="protein sequence ID" value="MPM17869.1"/>
    <property type="molecule type" value="Genomic_DNA"/>
</dbReference>
<organism evidence="2">
    <name type="scientific">bioreactor metagenome</name>
    <dbReference type="NCBI Taxonomy" id="1076179"/>
    <lineage>
        <taxon>unclassified sequences</taxon>
        <taxon>metagenomes</taxon>
        <taxon>ecological metagenomes</taxon>
    </lineage>
</organism>
<reference evidence="2" key="1">
    <citation type="submission" date="2019-08" db="EMBL/GenBank/DDBJ databases">
        <authorList>
            <person name="Kucharzyk K."/>
            <person name="Murdoch R.W."/>
            <person name="Higgins S."/>
            <person name="Loffler F."/>
        </authorList>
    </citation>
    <scope>NUCLEOTIDE SEQUENCE</scope>
</reference>
<sequence>MLQTDKDSDPEKLFHLLDCTGHDCGPPVPLSQPAPQPEPPKPQHGHHALSAEACRFLLLRNCAVVLAAVLFCLSLFFVAAWQDLSFRLKAVAYFAGAAAYGCEYLMLTDCGRHRPGHREMLMSGVFGIMYIILGISYFNH</sequence>